<accession>A0AAV7VLU6</accession>
<name>A0AAV7VLU6_PLEWA</name>
<proteinExistence type="predicted"/>
<reference evidence="1" key="1">
    <citation type="journal article" date="2022" name="bioRxiv">
        <title>Sequencing and chromosome-scale assembly of the giantPleurodeles waltlgenome.</title>
        <authorList>
            <person name="Brown T."/>
            <person name="Elewa A."/>
            <person name="Iarovenko S."/>
            <person name="Subramanian E."/>
            <person name="Araus A.J."/>
            <person name="Petzold A."/>
            <person name="Susuki M."/>
            <person name="Suzuki K.-i.T."/>
            <person name="Hayashi T."/>
            <person name="Toyoda A."/>
            <person name="Oliveira C."/>
            <person name="Osipova E."/>
            <person name="Leigh N.D."/>
            <person name="Simon A."/>
            <person name="Yun M.H."/>
        </authorList>
    </citation>
    <scope>NUCLEOTIDE SEQUENCE</scope>
    <source>
        <strain evidence="1">20211129_DDA</strain>
        <tissue evidence="1">Liver</tissue>
    </source>
</reference>
<evidence type="ECO:0000313" key="2">
    <source>
        <dbReference type="Proteomes" id="UP001066276"/>
    </source>
</evidence>
<dbReference type="AlphaFoldDB" id="A0AAV7VLU6"/>
<sequence length="114" mass="11723">MSKPRLLLPGTGAALAQEGAALRCHLSRGALLYSGWPVPMPSVESAEAGDDLQAALCQLQMRCPSAPWLSSLSTQGGTVGISSAPECSTVAPLHCPTSLPARDPLTRLQRGSSG</sequence>
<comment type="caution">
    <text evidence="1">The sequence shown here is derived from an EMBL/GenBank/DDBJ whole genome shotgun (WGS) entry which is preliminary data.</text>
</comment>
<protein>
    <submittedName>
        <fullName evidence="1">Uncharacterized protein</fullName>
    </submittedName>
</protein>
<dbReference type="Proteomes" id="UP001066276">
    <property type="component" value="Chromosome 2_1"/>
</dbReference>
<evidence type="ECO:0000313" key="1">
    <source>
        <dbReference type="EMBL" id="KAJ1201150.1"/>
    </source>
</evidence>
<gene>
    <name evidence="1" type="ORF">NDU88_004965</name>
</gene>
<organism evidence="1 2">
    <name type="scientific">Pleurodeles waltl</name>
    <name type="common">Iberian ribbed newt</name>
    <dbReference type="NCBI Taxonomy" id="8319"/>
    <lineage>
        <taxon>Eukaryota</taxon>
        <taxon>Metazoa</taxon>
        <taxon>Chordata</taxon>
        <taxon>Craniata</taxon>
        <taxon>Vertebrata</taxon>
        <taxon>Euteleostomi</taxon>
        <taxon>Amphibia</taxon>
        <taxon>Batrachia</taxon>
        <taxon>Caudata</taxon>
        <taxon>Salamandroidea</taxon>
        <taxon>Salamandridae</taxon>
        <taxon>Pleurodelinae</taxon>
        <taxon>Pleurodeles</taxon>
    </lineage>
</organism>
<dbReference type="EMBL" id="JANPWB010000003">
    <property type="protein sequence ID" value="KAJ1201150.1"/>
    <property type="molecule type" value="Genomic_DNA"/>
</dbReference>
<keyword evidence="2" id="KW-1185">Reference proteome</keyword>